<dbReference type="PANTHER" id="PTHR22576:SF37">
    <property type="entry name" value="MUCOSA-ASSOCIATED LYMPHOID TISSUE LYMPHOMA TRANSLOCATION PROTEIN 1"/>
    <property type="match status" value="1"/>
</dbReference>
<dbReference type="SUPFAM" id="SSF52129">
    <property type="entry name" value="Caspase-like"/>
    <property type="match status" value="1"/>
</dbReference>
<sequence>MRKALIIGIDQYSSIDSLSGCVKDANAVVKVLERNADNSTNFQTPRLILGSKETPIVKKSILKAAVRELFQGECEIALLYFAGHGYVEDTGGYLCAGDCETGDDGLSLHEVMTLANRSKAKNRVIILDSCHSGVIGSNPIDTSLTELKEGTTILTASTEDQYAMENSDASGGVFTTLLVDALEGAAANLVGDVTPGSIYAHIDQSLGPWAQRPVFKTNVQTFVSLRKAKPAITLSDLQALITYFPNADYKFPLDPSFEPERFEEHKLDPNILPPDPVNTQIFACLQRYVKVNLLRPIGATHMWHAAMNSKSCELTVLGQHYWKLVKNRLI</sequence>
<comment type="caution">
    <text evidence="2">The sequence shown here is derived from an EMBL/GenBank/DDBJ whole genome shotgun (WGS) entry which is preliminary data.</text>
</comment>
<dbReference type="InterPro" id="IPR011600">
    <property type="entry name" value="Pept_C14_caspase"/>
</dbReference>
<dbReference type="PANTHER" id="PTHR22576">
    <property type="entry name" value="MUCOSA ASSOCIATED LYMPHOID TISSUE LYMPHOMA TRANSLOCATION PROTEIN 1/PARACASPASE"/>
    <property type="match status" value="1"/>
</dbReference>
<proteinExistence type="predicted"/>
<organism evidence="2 3">
    <name type="scientific">Acinetobacter oleivorans</name>
    <dbReference type="NCBI Taxonomy" id="1148157"/>
    <lineage>
        <taxon>Bacteria</taxon>
        <taxon>Pseudomonadati</taxon>
        <taxon>Pseudomonadota</taxon>
        <taxon>Gammaproteobacteria</taxon>
        <taxon>Moraxellales</taxon>
        <taxon>Moraxellaceae</taxon>
        <taxon>Acinetobacter</taxon>
    </lineage>
</organism>
<reference evidence="2 3" key="1">
    <citation type="submission" date="2020-10" db="EMBL/GenBank/DDBJ databases">
        <authorList>
            <person name="Mohd Rani F."/>
        </authorList>
    </citation>
    <scope>NUCLEOTIDE SEQUENCE [LARGE SCALE GENOMIC DNA]</scope>
    <source>
        <strain evidence="2 3">AC1583</strain>
    </source>
</reference>
<reference evidence="3" key="2">
    <citation type="submission" date="2023-07" db="EMBL/GenBank/DDBJ databases">
        <title>Acinetobacter oleivorans assembled AC1583.</title>
        <authorList>
            <person name="Yeo C.C."/>
        </authorList>
    </citation>
    <scope>NUCLEOTIDE SEQUENCE [LARGE SCALE GENOMIC DNA]</scope>
    <source>
        <strain evidence="3">AC1583</strain>
    </source>
</reference>
<name>A0ABR9NP16_9GAMM</name>
<keyword evidence="3" id="KW-1185">Reference proteome</keyword>
<dbReference type="InterPro" id="IPR029030">
    <property type="entry name" value="Caspase-like_dom_sf"/>
</dbReference>
<dbReference type="Gene3D" id="3.40.50.1460">
    <property type="match status" value="1"/>
</dbReference>
<evidence type="ECO:0000313" key="2">
    <source>
        <dbReference type="EMBL" id="MBE2166453.1"/>
    </source>
</evidence>
<accession>A0ABR9NP16</accession>
<dbReference type="Pfam" id="PF00656">
    <property type="entry name" value="Peptidase_C14"/>
    <property type="match status" value="1"/>
</dbReference>
<dbReference type="Proteomes" id="UP000619170">
    <property type="component" value="Unassembled WGS sequence"/>
</dbReference>
<dbReference type="EMBL" id="JADAZL010000013">
    <property type="protein sequence ID" value="MBE2166453.1"/>
    <property type="molecule type" value="Genomic_DNA"/>
</dbReference>
<gene>
    <name evidence="2" type="ORF">IIQ43_18190</name>
</gene>
<protein>
    <submittedName>
        <fullName evidence="2">Caspase family protein</fullName>
    </submittedName>
</protein>
<dbReference type="InterPro" id="IPR052039">
    <property type="entry name" value="Caspase-related_regulators"/>
</dbReference>
<evidence type="ECO:0000313" key="3">
    <source>
        <dbReference type="Proteomes" id="UP000619170"/>
    </source>
</evidence>
<evidence type="ECO:0000259" key="1">
    <source>
        <dbReference type="Pfam" id="PF00656"/>
    </source>
</evidence>
<dbReference type="RefSeq" id="WP_192835114.1">
    <property type="nucleotide sequence ID" value="NZ_JADAZL010000013.1"/>
</dbReference>
<feature type="domain" description="Peptidase C14 caspase" evidence="1">
    <location>
        <begin position="1"/>
        <end position="215"/>
    </location>
</feature>